<accession>A0A0F3H2M8</accession>
<dbReference type="Proteomes" id="UP000033423">
    <property type="component" value="Unassembled WGS sequence"/>
</dbReference>
<evidence type="ECO:0000256" key="4">
    <source>
        <dbReference type="ARBA" id="ARBA00023004"/>
    </source>
</evidence>
<keyword evidence="5" id="KW-0411">Iron-sulfur</keyword>
<comment type="cofactor">
    <cofactor evidence="1">
        <name>[4Fe-4S] cluster</name>
        <dbReference type="ChEBI" id="CHEBI:49883"/>
    </cofactor>
</comment>
<reference evidence="7 8" key="1">
    <citation type="submission" date="2015-02" db="EMBL/GenBank/DDBJ databases">
        <title>Single-cell genomics of uncultivated deep-branching MTB reveals a conserved set of magnetosome genes.</title>
        <authorList>
            <person name="Kolinko S."/>
            <person name="Richter M."/>
            <person name="Glockner F.O."/>
            <person name="Brachmann A."/>
            <person name="Schuler D."/>
        </authorList>
    </citation>
    <scope>NUCLEOTIDE SEQUENCE [LARGE SCALE GENOMIC DNA]</scope>
    <source>
        <strain evidence="7">TM-1</strain>
    </source>
</reference>
<evidence type="ECO:0000256" key="1">
    <source>
        <dbReference type="ARBA" id="ARBA00001966"/>
    </source>
</evidence>
<name>A0A0F3H2M8_9BACT</name>
<dbReference type="Pfam" id="PF04055">
    <property type="entry name" value="Radical_SAM"/>
    <property type="match status" value="1"/>
</dbReference>
<evidence type="ECO:0000256" key="3">
    <source>
        <dbReference type="ARBA" id="ARBA00022723"/>
    </source>
</evidence>
<dbReference type="GO" id="GO:0003824">
    <property type="term" value="F:catalytic activity"/>
    <property type="evidence" value="ECO:0007669"/>
    <property type="project" value="InterPro"/>
</dbReference>
<organism evidence="7 8">
    <name type="scientific">Candidatus Magnetobacterium bavaricum</name>
    <dbReference type="NCBI Taxonomy" id="29290"/>
    <lineage>
        <taxon>Bacteria</taxon>
        <taxon>Pseudomonadati</taxon>
        <taxon>Nitrospirota</taxon>
        <taxon>Thermodesulfovibrionia</taxon>
        <taxon>Thermodesulfovibrionales</taxon>
        <taxon>Candidatus Magnetobacteriaceae</taxon>
        <taxon>Candidatus Magnetobacterium</taxon>
    </lineage>
</organism>
<dbReference type="SFLD" id="SFLDS00029">
    <property type="entry name" value="Radical_SAM"/>
    <property type="match status" value="1"/>
</dbReference>
<dbReference type="PANTHER" id="PTHR11228">
    <property type="entry name" value="RADICAL SAM DOMAIN PROTEIN"/>
    <property type="match status" value="1"/>
</dbReference>
<sequence length="339" mass="38128">MLIPAYSEEFSTYYGNWRVTSEASLNRILSDTNVLGFKMPGEDALRALNDHNGPAVTNSGPFFELVNDKHSPPSIQLIRANTILLTREALTGLAVVSSFPQRVFINFTDVCNARCLFCTNTPERVDNFVVPYDDVTRMAWLKYVDELSLHGGIGEPFAHPRITDILKYFKDTLPFLKVCTTTNASLMTDKIVKAITGYLKHITISINAATESTYEAIMPPLKWQRTLANIRRLAEEKYRLGTSLPFVNLSFVAHKDNIAELPKLPAVAASLGVNQVSLIHYWYPANIPTGYAFTEQHSLINYTDLYDHYVGEAIKEFQRLAVPFNGSSRGLPPKIYIDR</sequence>
<comment type="caution">
    <text evidence="7">The sequence shown here is derived from an EMBL/GenBank/DDBJ whole genome shotgun (WGS) entry which is preliminary data.</text>
</comment>
<dbReference type="InterPro" id="IPR058240">
    <property type="entry name" value="rSAM_sf"/>
</dbReference>
<dbReference type="PANTHER" id="PTHR11228:SF7">
    <property type="entry name" value="PQQA PEPTIDE CYCLASE"/>
    <property type="match status" value="1"/>
</dbReference>
<evidence type="ECO:0000256" key="5">
    <source>
        <dbReference type="ARBA" id="ARBA00023014"/>
    </source>
</evidence>
<keyword evidence="3" id="KW-0479">Metal-binding</keyword>
<keyword evidence="2" id="KW-0949">S-adenosyl-L-methionine</keyword>
<keyword evidence="8" id="KW-1185">Reference proteome</keyword>
<evidence type="ECO:0000259" key="6">
    <source>
        <dbReference type="PROSITE" id="PS51918"/>
    </source>
</evidence>
<feature type="domain" description="Radical SAM core" evidence="6">
    <location>
        <begin position="97"/>
        <end position="319"/>
    </location>
</feature>
<dbReference type="InterPro" id="IPR006638">
    <property type="entry name" value="Elp3/MiaA/NifB-like_rSAM"/>
</dbReference>
<dbReference type="InterPro" id="IPR050377">
    <property type="entry name" value="Radical_SAM_PqqE_MftC-like"/>
</dbReference>
<dbReference type="InterPro" id="IPR013785">
    <property type="entry name" value="Aldolase_TIM"/>
</dbReference>
<dbReference type="SFLD" id="SFLDG01067">
    <property type="entry name" value="SPASM/twitch_domain_containing"/>
    <property type="match status" value="1"/>
</dbReference>
<evidence type="ECO:0000313" key="7">
    <source>
        <dbReference type="EMBL" id="KJU87198.1"/>
    </source>
</evidence>
<keyword evidence="4" id="KW-0408">Iron</keyword>
<gene>
    <name evidence="7" type="ORF">MBAV_000609</name>
</gene>
<dbReference type="CDD" id="cd01335">
    <property type="entry name" value="Radical_SAM"/>
    <property type="match status" value="1"/>
</dbReference>
<dbReference type="PROSITE" id="PS51918">
    <property type="entry name" value="RADICAL_SAM"/>
    <property type="match status" value="1"/>
</dbReference>
<evidence type="ECO:0000256" key="2">
    <source>
        <dbReference type="ARBA" id="ARBA00022691"/>
    </source>
</evidence>
<proteinExistence type="predicted"/>
<protein>
    <submittedName>
        <fullName evidence="7">Radical SAM domain protein</fullName>
    </submittedName>
</protein>
<dbReference type="GO" id="GO:0051536">
    <property type="term" value="F:iron-sulfur cluster binding"/>
    <property type="evidence" value="ECO:0007669"/>
    <property type="project" value="UniProtKB-KW"/>
</dbReference>
<dbReference type="EMBL" id="LACI01000275">
    <property type="protein sequence ID" value="KJU87198.1"/>
    <property type="molecule type" value="Genomic_DNA"/>
</dbReference>
<dbReference type="GO" id="GO:0046872">
    <property type="term" value="F:metal ion binding"/>
    <property type="evidence" value="ECO:0007669"/>
    <property type="project" value="UniProtKB-KW"/>
</dbReference>
<dbReference type="SUPFAM" id="SSF102114">
    <property type="entry name" value="Radical SAM enzymes"/>
    <property type="match status" value="1"/>
</dbReference>
<dbReference type="AlphaFoldDB" id="A0A0F3H2M8"/>
<dbReference type="SMART" id="SM00729">
    <property type="entry name" value="Elp3"/>
    <property type="match status" value="1"/>
</dbReference>
<dbReference type="Gene3D" id="3.20.20.70">
    <property type="entry name" value="Aldolase class I"/>
    <property type="match status" value="1"/>
</dbReference>
<evidence type="ECO:0000313" key="8">
    <source>
        <dbReference type="Proteomes" id="UP000033423"/>
    </source>
</evidence>
<dbReference type="InterPro" id="IPR007197">
    <property type="entry name" value="rSAM"/>
</dbReference>